<feature type="compositionally biased region" description="Polar residues" evidence="1">
    <location>
        <begin position="20"/>
        <end position="30"/>
    </location>
</feature>
<proteinExistence type="predicted"/>
<dbReference type="EMBL" id="JAAPAO010000197">
    <property type="protein sequence ID" value="KAF4668104.1"/>
    <property type="molecule type" value="Genomic_DNA"/>
</dbReference>
<organism evidence="2 3">
    <name type="scientific">Perkinsus chesapeaki</name>
    <name type="common">Clam parasite</name>
    <name type="synonym">Perkinsus andrewsi</name>
    <dbReference type="NCBI Taxonomy" id="330153"/>
    <lineage>
        <taxon>Eukaryota</taxon>
        <taxon>Sar</taxon>
        <taxon>Alveolata</taxon>
        <taxon>Perkinsozoa</taxon>
        <taxon>Perkinsea</taxon>
        <taxon>Perkinsida</taxon>
        <taxon>Perkinsidae</taxon>
        <taxon>Perkinsus</taxon>
    </lineage>
</organism>
<evidence type="ECO:0000313" key="3">
    <source>
        <dbReference type="Proteomes" id="UP000591131"/>
    </source>
</evidence>
<name>A0A7J6M9B0_PERCH</name>
<evidence type="ECO:0000256" key="1">
    <source>
        <dbReference type="SAM" id="MobiDB-lite"/>
    </source>
</evidence>
<dbReference type="Proteomes" id="UP000591131">
    <property type="component" value="Unassembled WGS sequence"/>
</dbReference>
<accession>A0A7J6M9B0</accession>
<evidence type="ECO:0000313" key="2">
    <source>
        <dbReference type="EMBL" id="KAF4668104.1"/>
    </source>
</evidence>
<protein>
    <submittedName>
        <fullName evidence="2">Uncharacterized protein</fullName>
    </submittedName>
</protein>
<reference evidence="2 3" key="1">
    <citation type="submission" date="2020-04" db="EMBL/GenBank/DDBJ databases">
        <title>Perkinsus chesapeaki whole genome sequence.</title>
        <authorList>
            <person name="Bogema D.R."/>
        </authorList>
    </citation>
    <scope>NUCLEOTIDE SEQUENCE [LARGE SCALE GENOMIC DNA]</scope>
    <source>
        <strain evidence="2">ATCC PRA-425</strain>
    </source>
</reference>
<dbReference type="AlphaFoldDB" id="A0A7J6M9B0"/>
<sequence>MPEVAIDAIGTPPDIDSRHSSTASLSTQAARQPKKRASSSQTSRASRKAQRRDGANDTLLRLMRGEEILEASCMPLDEEEEDALRIGGEANPTSEVSSVSLLESSDTVPSNLSDLHCFDAFDAHLEGCSSGLAHSILDTHMVPFDLFGHNDAL</sequence>
<feature type="region of interest" description="Disordered" evidence="1">
    <location>
        <begin position="1"/>
        <end position="59"/>
    </location>
</feature>
<comment type="caution">
    <text evidence="2">The sequence shown here is derived from an EMBL/GenBank/DDBJ whole genome shotgun (WGS) entry which is preliminary data.</text>
</comment>
<keyword evidence="3" id="KW-1185">Reference proteome</keyword>
<gene>
    <name evidence="2" type="ORF">FOL47_003168</name>
</gene>
<dbReference type="OrthoDB" id="427298at2759"/>